<dbReference type="Gene3D" id="1.20.1640.10">
    <property type="entry name" value="Multidrug efflux transporter AcrB transmembrane domain"/>
    <property type="match status" value="2"/>
</dbReference>
<dbReference type="FunFam" id="1.20.1640.10:FF:000001">
    <property type="entry name" value="Efflux pump membrane transporter"/>
    <property type="match status" value="1"/>
</dbReference>
<keyword evidence="5" id="KW-0997">Cell inner membrane</keyword>
<dbReference type="InterPro" id="IPR004764">
    <property type="entry name" value="MdtF-like"/>
</dbReference>
<feature type="transmembrane region" description="Helical" evidence="9">
    <location>
        <begin position="536"/>
        <end position="555"/>
    </location>
</feature>
<evidence type="ECO:0000256" key="7">
    <source>
        <dbReference type="ARBA" id="ARBA00022989"/>
    </source>
</evidence>
<dbReference type="PROSITE" id="PS50156">
    <property type="entry name" value="SSD"/>
    <property type="match status" value="1"/>
</dbReference>
<proteinExistence type="inferred from homology"/>
<evidence type="ECO:0000256" key="1">
    <source>
        <dbReference type="ARBA" id="ARBA00004429"/>
    </source>
</evidence>
<keyword evidence="8 9" id="KW-0472">Membrane</keyword>
<dbReference type="Gene3D" id="3.30.70.1440">
    <property type="entry name" value="Multidrug efflux transporter AcrB pore domain"/>
    <property type="match status" value="1"/>
</dbReference>
<dbReference type="KEGG" id="puo:RZN69_10140"/>
<dbReference type="Gene3D" id="3.30.2090.10">
    <property type="entry name" value="Multidrug efflux transporter AcrB TolC docking domain, DN and DC subdomains"/>
    <property type="match status" value="2"/>
</dbReference>
<keyword evidence="4" id="KW-1003">Cell membrane</keyword>
<dbReference type="NCBIfam" id="TIGR00915">
    <property type="entry name" value="2A0602"/>
    <property type="match status" value="1"/>
</dbReference>
<dbReference type="PANTHER" id="PTHR32063:SF11">
    <property type="entry name" value="CATION OR DRUG EFFLUX SYSTEM PROTEIN"/>
    <property type="match status" value="1"/>
</dbReference>
<evidence type="ECO:0000313" key="12">
    <source>
        <dbReference type="Proteomes" id="UP001304300"/>
    </source>
</evidence>
<comment type="similarity">
    <text evidence="2">Belongs to the resistance-nodulation-cell division (RND) (TC 2.A.6) family.</text>
</comment>
<evidence type="ECO:0000256" key="3">
    <source>
        <dbReference type="ARBA" id="ARBA00022448"/>
    </source>
</evidence>
<gene>
    <name evidence="11" type="ORF">RZN69_10140</name>
</gene>
<dbReference type="InterPro" id="IPR027463">
    <property type="entry name" value="AcrB_DN_DC_subdom"/>
</dbReference>
<dbReference type="SUPFAM" id="SSF82693">
    <property type="entry name" value="Multidrug efflux transporter AcrB pore domain, PN1, PN2, PC1 and PC2 subdomains"/>
    <property type="match status" value="4"/>
</dbReference>
<feature type="transmembrane region" description="Helical" evidence="9">
    <location>
        <begin position="344"/>
        <end position="363"/>
    </location>
</feature>
<accession>A0AAQ3QT91</accession>
<dbReference type="Gene3D" id="3.30.70.1320">
    <property type="entry name" value="Multidrug efflux transporter AcrB pore domain like"/>
    <property type="match status" value="1"/>
</dbReference>
<feature type="transmembrane region" description="Helical" evidence="9">
    <location>
        <begin position="892"/>
        <end position="916"/>
    </location>
</feature>
<feature type="transmembrane region" description="Helical" evidence="9">
    <location>
        <begin position="441"/>
        <end position="461"/>
    </location>
</feature>
<dbReference type="InterPro" id="IPR000731">
    <property type="entry name" value="SSD"/>
</dbReference>
<dbReference type="PANTHER" id="PTHR32063">
    <property type="match status" value="1"/>
</dbReference>
<comment type="subcellular location">
    <subcellularLocation>
        <location evidence="1">Cell inner membrane</location>
        <topology evidence="1">Multi-pass membrane protein</topology>
    </subcellularLocation>
</comment>
<feature type="transmembrane region" description="Helical" evidence="9">
    <location>
        <begin position="400"/>
        <end position="420"/>
    </location>
</feature>
<keyword evidence="3" id="KW-0813">Transport</keyword>
<keyword evidence="7 9" id="KW-1133">Transmembrane helix</keyword>
<feature type="transmembrane region" description="Helical" evidence="9">
    <location>
        <begin position="370"/>
        <end position="394"/>
    </location>
</feature>
<dbReference type="GO" id="GO:0009636">
    <property type="term" value="P:response to toxic substance"/>
    <property type="evidence" value="ECO:0007669"/>
    <property type="project" value="UniProtKB-ARBA"/>
</dbReference>
<keyword evidence="6 9" id="KW-0812">Transmembrane</keyword>
<dbReference type="SUPFAM" id="SSF82714">
    <property type="entry name" value="Multidrug efflux transporter AcrB TolC docking domain, DN and DC subdomains"/>
    <property type="match status" value="2"/>
</dbReference>
<evidence type="ECO:0000256" key="6">
    <source>
        <dbReference type="ARBA" id="ARBA00022692"/>
    </source>
</evidence>
<dbReference type="AlphaFoldDB" id="A0AAQ3QT91"/>
<dbReference type="GO" id="GO:0015562">
    <property type="term" value="F:efflux transmembrane transporter activity"/>
    <property type="evidence" value="ECO:0007669"/>
    <property type="project" value="InterPro"/>
</dbReference>
<sequence>MFSHFFIRRPVFAAVISIVTVIIGLFALITLPVDRYPDIAPPTITVTASYPGADSQTVADTVATPIEQSVNGVEDMIYMSSISANDGSMSLTVTFETGTDVDMANVLTQNRVSKSTSSLPQEVQRLGVTVDKKSTSANVYVAFYSPDGSYNDLFVSNYLDLQIKDEIARVPGVGNVQTFGAGKYSMRVWLDPQVMKARGVTVTEVTNAIQEQNVQVAAGTVGVPPAPPNQAFQYTVNVDGRLVDAEQFGDIIIRTADGNGGGVLRIRDIGRVELGAESYLTSSRFNGKPSAIMAAYQIPGANAIEVTDGIIAKLEELSKSFPEGLDYKVVYDNTLIIKSSIKEVVKTLFEALILVILTVFIFLQNFRATIIPAITIPVSLTGTFAAMAVVGFSINQLTLFGMVLVIGIVVDDAIMVVENCSRHIEEGKSPKDAAFKAMSEVSGPVIATTLVLLAVFVPAAFLSGITGILFKQFAVTISIATIFSSINALTLSPALCSILLRKQPEKVNFFFRGFNFGMDKMVKGYSGTVKLALRKCVIGLVLFLGLVFLSGWGFVQLPTGFVPQEDEGYCIVAIQLPDGAALDRTRDIADQVGEIVGQTPGVANYIAVSGFSLLDGAAASNTAFAIAVFEPWDDRGPEEHQSAIIQNLNRQFYAIQKAQSFAFPVPSLPGVGLSGGFTMMIQDRGGVGLQTLQEVSQQYISDGNSQSALTGMYTTFRANVPQLFLDIDREQVKNRNLSLDSIWDALQVYLGSSYVNDFTLFNRVFKVYAQAEQEFRAEPKDIRALNIQAPNGEMVPLGGLLDIDEIVGPQTITRYNLYPSVKIMGNATPGHSSGDAMEVLANMADRTLPTTMGYDWTDLSYQQASASGSTTIIFALAIVLVYLVMAAQYESWSLPISVVLAVPTALAGAVAANMIRGYDNNVYTQIGIVLLIGLSTKSAIMIVEFAKVQRESGMSPFDAALSAAKLRFRPVLMTALSFILGVLPLLIATGAGGESQRAIGTSVFGGMIVATVVSVIIVPMLYFIVQTLTEKVTGKKVPINKEAKG</sequence>
<feature type="transmembrane region" description="Helical" evidence="9">
    <location>
        <begin position="866"/>
        <end position="885"/>
    </location>
</feature>
<evidence type="ECO:0000313" key="11">
    <source>
        <dbReference type="EMBL" id="WOO43448.1"/>
    </source>
</evidence>
<dbReference type="Pfam" id="PF00873">
    <property type="entry name" value="ACR_tran"/>
    <property type="match status" value="1"/>
</dbReference>
<evidence type="ECO:0000256" key="8">
    <source>
        <dbReference type="ARBA" id="ARBA00023136"/>
    </source>
</evidence>
<feature type="transmembrane region" description="Helical" evidence="9">
    <location>
        <begin position="922"/>
        <end position="946"/>
    </location>
</feature>
<dbReference type="EMBL" id="CP136920">
    <property type="protein sequence ID" value="WOO43448.1"/>
    <property type="molecule type" value="Genomic_DNA"/>
</dbReference>
<evidence type="ECO:0000256" key="9">
    <source>
        <dbReference type="SAM" id="Phobius"/>
    </source>
</evidence>
<evidence type="ECO:0000259" key="10">
    <source>
        <dbReference type="PROSITE" id="PS50156"/>
    </source>
</evidence>
<dbReference type="SUPFAM" id="SSF82866">
    <property type="entry name" value="Multidrug efflux transporter AcrB transmembrane domain"/>
    <property type="match status" value="2"/>
</dbReference>
<organism evidence="11 12">
    <name type="scientific">Rubellicoccus peritrichatus</name>
    <dbReference type="NCBI Taxonomy" id="3080537"/>
    <lineage>
        <taxon>Bacteria</taxon>
        <taxon>Pseudomonadati</taxon>
        <taxon>Verrucomicrobiota</taxon>
        <taxon>Opitutia</taxon>
        <taxon>Puniceicoccales</taxon>
        <taxon>Cerasicoccaceae</taxon>
        <taxon>Rubellicoccus</taxon>
    </lineage>
</organism>
<dbReference type="Gene3D" id="3.30.70.1430">
    <property type="entry name" value="Multidrug efflux transporter AcrB pore domain"/>
    <property type="match status" value="2"/>
</dbReference>
<protein>
    <submittedName>
        <fullName evidence="11">Multidrug efflux RND transporter permease subunit</fullName>
    </submittedName>
</protein>
<dbReference type="PRINTS" id="PR00702">
    <property type="entry name" value="ACRIFLAVINRP"/>
</dbReference>
<dbReference type="NCBIfam" id="NF000282">
    <property type="entry name" value="RND_permease_1"/>
    <property type="match status" value="1"/>
</dbReference>
<dbReference type="Proteomes" id="UP001304300">
    <property type="component" value="Chromosome"/>
</dbReference>
<feature type="transmembrane region" description="Helical" evidence="9">
    <location>
        <begin position="473"/>
        <end position="500"/>
    </location>
</feature>
<dbReference type="InterPro" id="IPR001036">
    <property type="entry name" value="Acrflvin-R"/>
</dbReference>
<name>A0AAQ3QT91_9BACT</name>
<feature type="domain" description="SSD" evidence="10">
    <location>
        <begin position="374"/>
        <end position="498"/>
    </location>
</feature>
<keyword evidence="12" id="KW-1185">Reference proteome</keyword>
<dbReference type="GO" id="GO:0042910">
    <property type="term" value="F:xenobiotic transmembrane transporter activity"/>
    <property type="evidence" value="ECO:0007669"/>
    <property type="project" value="TreeGrafter"/>
</dbReference>
<feature type="transmembrane region" description="Helical" evidence="9">
    <location>
        <begin position="1003"/>
        <end position="1025"/>
    </location>
</feature>
<evidence type="ECO:0000256" key="5">
    <source>
        <dbReference type="ARBA" id="ARBA00022519"/>
    </source>
</evidence>
<reference evidence="11 12" key="1">
    <citation type="submission" date="2023-10" db="EMBL/GenBank/DDBJ databases">
        <title>Rubellicoccus peritrichatus gen. nov., sp. nov., isolated from an algae of coral reef tank.</title>
        <authorList>
            <person name="Luo J."/>
        </authorList>
    </citation>
    <scope>NUCLEOTIDE SEQUENCE [LARGE SCALE GENOMIC DNA]</scope>
    <source>
        <strain evidence="11 12">CR14</strain>
    </source>
</reference>
<dbReference type="GO" id="GO:0005886">
    <property type="term" value="C:plasma membrane"/>
    <property type="evidence" value="ECO:0007669"/>
    <property type="project" value="UniProtKB-SubCell"/>
</dbReference>
<feature type="transmembrane region" description="Helical" evidence="9">
    <location>
        <begin position="12"/>
        <end position="33"/>
    </location>
</feature>
<feature type="transmembrane region" description="Helical" evidence="9">
    <location>
        <begin position="971"/>
        <end position="991"/>
    </location>
</feature>
<evidence type="ECO:0000256" key="2">
    <source>
        <dbReference type="ARBA" id="ARBA00010942"/>
    </source>
</evidence>
<dbReference type="FunFam" id="3.30.70.1430:FF:000001">
    <property type="entry name" value="Efflux pump membrane transporter"/>
    <property type="match status" value="1"/>
</dbReference>
<evidence type="ECO:0000256" key="4">
    <source>
        <dbReference type="ARBA" id="ARBA00022475"/>
    </source>
</evidence>
<dbReference type="RefSeq" id="WP_317836004.1">
    <property type="nucleotide sequence ID" value="NZ_CP136920.1"/>
</dbReference>